<keyword evidence="3" id="KW-1185">Reference proteome</keyword>
<feature type="transmembrane region" description="Helical" evidence="1">
    <location>
        <begin position="55"/>
        <end position="73"/>
    </location>
</feature>
<keyword evidence="1" id="KW-0472">Membrane</keyword>
<organism evidence="2 3">
    <name type="scientific">Pelagimonas phthalicica</name>
    <dbReference type="NCBI Taxonomy" id="1037362"/>
    <lineage>
        <taxon>Bacteria</taxon>
        <taxon>Pseudomonadati</taxon>
        <taxon>Pseudomonadota</taxon>
        <taxon>Alphaproteobacteria</taxon>
        <taxon>Rhodobacterales</taxon>
        <taxon>Roseobacteraceae</taxon>
        <taxon>Pelagimonas</taxon>
    </lineage>
</organism>
<dbReference type="EMBL" id="FXXP01000001">
    <property type="protein sequence ID" value="SMX27778.1"/>
    <property type="molecule type" value="Genomic_DNA"/>
</dbReference>
<name>A0A238JAT4_9RHOB</name>
<dbReference type="OrthoDB" id="7852328at2"/>
<evidence type="ECO:0000313" key="3">
    <source>
        <dbReference type="Proteomes" id="UP000225972"/>
    </source>
</evidence>
<dbReference type="RefSeq" id="WP_099244185.1">
    <property type="nucleotide sequence ID" value="NZ_FXXP01000001.1"/>
</dbReference>
<accession>A0A238JAT4</accession>
<sequence>MSGPIDRDNQEKELFEYLRVYVMIWQKIDFIWGMFITSYIPLFGFLHFYPGEIGTGFGGLFVIAIAAFTYVNAQALRQHYDIATTMSREFRRLNRGFPDLNAALSRTAHDGRARMVLFTHGFGFAGFLYLMGERVGPAECEAVSGWICLVETWS</sequence>
<gene>
    <name evidence="2" type="ORF">TRP8649_01888</name>
</gene>
<proteinExistence type="predicted"/>
<feature type="transmembrane region" description="Helical" evidence="1">
    <location>
        <begin position="30"/>
        <end position="49"/>
    </location>
</feature>
<evidence type="ECO:0000256" key="1">
    <source>
        <dbReference type="SAM" id="Phobius"/>
    </source>
</evidence>
<dbReference type="AlphaFoldDB" id="A0A238JAT4"/>
<keyword evidence="1" id="KW-0812">Transmembrane</keyword>
<dbReference type="Proteomes" id="UP000225972">
    <property type="component" value="Unassembled WGS sequence"/>
</dbReference>
<evidence type="ECO:0000313" key="2">
    <source>
        <dbReference type="EMBL" id="SMX27778.1"/>
    </source>
</evidence>
<reference evidence="3" key="1">
    <citation type="submission" date="2017-05" db="EMBL/GenBank/DDBJ databases">
        <authorList>
            <person name="Rodrigo-Torres L."/>
            <person name="Arahal R. D."/>
            <person name="Lucena T."/>
        </authorList>
    </citation>
    <scope>NUCLEOTIDE SEQUENCE [LARGE SCALE GENOMIC DNA]</scope>
    <source>
        <strain evidence="3">CECT 8649</strain>
    </source>
</reference>
<protein>
    <submittedName>
        <fullName evidence="2">Uncharacterized protein</fullName>
    </submittedName>
</protein>
<keyword evidence="1" id="KW-1133">Transmembrane helix</keyword>